<organism evidence="8 9">
    <name type="scientific">Noviluteimonas caseinilytica</name>
    <dbReference type="NCBI Taxonomy" id="2675101"/>
    <lineage>
        <taxon>Bacteria</taxon>
        <taxon>Pseudomonadati</taxon>
        <taxon>Pseudomonadota</taxon>
        <taxon>Gammaproteobacteria</taxon>
        <taxon>Lysobacterales</taxon>
        <taxon>Lysobacteraceae</taxon>
        <taxon>Noviluteimonas</taxon>
    </lineage>
</organism>
<keyword evidence="2 5" id="KW-0808">Transferase</keyword>
<dbReference type="NCBIfam" id="NF010923">
    <property type="entry name" value="PRK14343.1"/>
    <property type="match status" value="1"/>
</dbReference>
<evidence type="ECO:0000256" key="4">
    <source>
        <dbReference type="ARBA" id="ARBA00024732"/>
    </source>
</evidence>
<dbReference type="PANTHER" id="PTHR10993">
    <property type="entry name" value="OCTANOYLTRANSFERASE"/>
    <property type="match status" value="1"/>
</dbReference>
<dbReference type="EC" id="2.3.1.181" evidence="5 6"/>
<dbReference type="Proteomes" id="UP000681317">
    <property type="component" value="Chromosome"/>
</dbReference>
<comment type="subcellular location">
    <subcellularLocation>
        <location evidence="5">Cytoplasm</location>
    </subcellularLocation>
</comment>
<dbReference type="InterPro" id="IPR004143">
    <property type="entry name" value="BPL_LPL_catalytic"/>
</dbReference>
<dbReference type="HAMAP" id="MF_00013">
    <property type="entry name" value="LipB"/>
    <property type="match status" value="1"/>
</dbReference>
<gene>
    <name evidence="5 8" type="primary">lipB</name>
    <name evidence="8" type="ORF">LYSCAS_10210</name>
</gene>
<feature type="site" description="Lowers pKa of active site Cys" evidence="5">
    <location>
        <position position="133"/>
    </location>
</feature>
<keyword evidence="5" id="KW-0963">Cytoplasm</keyword>
<comment type="function">
    <text evidence="4 5 6">Catalyzes the transfer of endogenously produced octanoic acid from octanoyl-acyl-carrier-protein onto the lipoyl domains of lipoate-dependent enzymes. Lipoyl-ACP can also act as a substrate although octanoyl-ACP is likely to be the physiological substrate.</text>
</comment>
<accession>A0ABN6FVH5</accession>
<proteinExistence type="inferred from homology"/>
<dbReference type="Pfam" id="PF21948">
    <property type="entry name" value="LplA-B_cat"/>
    <property type="match status" value="1"/>
</dbReference>
<evidence type="ECO:0000259" key="7">
    <source>
        <dbReference type="PROSITE" id="PS51733"/>
    </source>
</evidence>
<comment type="catalytic activity">
    <reaction evidence="5 6">
        <text>octanoyl-[ACP] + L-lysyl-[protein] = N(6)-octanoyl-L-lysyl-[protein] + holo-[ACP] + H(+)</text>
        <dbReference type="Rhea" id="RHEA:17665"/>
        <dbReference type="Rhea" id="RHEA-COMP:9636"/>
        <dbReference type="Rhea" id="RHEA-COMP:9685"/>
        <dbReference type="Rhea" id="RHEA-COMP:9752"/>
        <dbReference type="Rhea" id="RHEA-COMP:9928"/>
        <dbReference type="ChEBI" id="CHEBI:15378"/>
        <dbReference type="ChEBI" id="CHEBI:29969"/>
        <dbReference type="ChEBI" id="CHEBI:64479"/>
        <dbReference type="ChEBI" id="CHEBI:78463"/>
        <dbReference type="ChEBI" id="CHEBI:78809"/>
        <dbReference type="EC" id="2.3.1.181"/>
    </reaction>
</comment>
<dbReference type="PROSITE" id="PS01313">
    <property type="entry name" value="LIPB"/>
    <property type="match status" value="1"/>
</dbReference>
<dbReference type="InterPro" id="IPR020605">
    <property type="entry name" value="Octanoyltransferase_CS"/>
</dbReference>
<dbReference type="PIRSF" id="PIRSF016262">
    <property type="entry name" value="LPLase"/>
    <property type="match status" value="1"/>
</dbReference>
<evidence type="ECO:0000256" key="6">
    <source>
        <dbReference type="PIRNR" id="PIRNR016262"/>
    </source>
</evidence>
<feature type="binding site" evidence="5">
    <location>
        <begin position="136"/>
        <end position="138"/>
    </location>
    <ligand>
        <name>substrate</name>
    </ligand>
</feature>
<dbReference type="CDD" id="cd16444">
    <property type="entry name" value="LipB"/>
    <property type="match status" value="1"/>
</dbReference>
<evidence type="ECO:0000313" key="9">
    <source>
        <dbReference type="Proteomes" id="UP000681317"/>
    </source>
</evidence>
<dbReference type="InterPro" id="IPR000544">
    <property type="entry name" value="Octanoyltransferase"/>
</dbReference>
<comment type="pathway">
    <text evidence="1 5 6">Protein modification; protein lipoylation via endogenous pathway; protein N(6)-(lipoyl)lysine from octanoyl-[acyl-carrier-protein]: step 1/2.</text>
</comment>
<keyword evidence="3 5" id="KW-0012">Acyltransferase</keyword>
<dbReference type="Gene3D" id="3.30.930.10">
    <property type="entry name" value="Bira Bifunctional Protein, Domain 2"/>
    <property type="match status" value="1"/>
</dbReference>
<evidence type="ECO:0000313" key="8">
    <source>
        <dbReference type="EMBL" id="BCT91997.1"/>
    </source>
</evidence>
<dbReference type="NCBIfam" id="NF010925">
    <property type="entry name" value="PRK14345.1"/>
    <property type="match status" value="1"/>
</dbReference>
<keyword evidence="9" id="KW-1185">Reference proteome</keyword>
<comment type="miscellaneous">
    <text evidence="5">In the reaction, the free carboxyl group of octanoic acid is attached via an amide linkage to the epsilon-amino group of a specific lysine residue of lipoyl domains of lipoate-dependent enzymes.</text>
</comment>
<reference evidence="8 9" key="1">
    <citation type="submission" date="2021-03" db="EMBL/GenBank/DDBJ databases">
        <title>Complete Genome Sequences of Two Lysobacter Strains Isolated from Sea Water (Lysobacter caseinilyticus) and Soil (Lysobacter helvus) in South Korea.</title>
        <authorList>
            <person name="Watanabe Y."/>
            <person name="Arakawa K."/>
        </authorList>
    </citation>
    <scope>NUCLEOTIDE SEQUENCE [LARGE SCALE GENOMIC DNA]</scope>
    <source>
        <strain evidence="8 9">KVB24</strain>
    </source>
</reference>
<evidence type="ECO:0000256" key="5">
    <source>
        <dbReference type="HAMAP-Rule" id="MF_00013"/>
    </source>
</evidence>
<protein>
    <recommendedName>
        <fullName evidence="5 6">Octanoyltransferase</fullName>
        <ecNumber evidence="5 6">2.3.1.181</ecNumber>
    </recommendedName>
    <alternativeName>
        <fullName evidence="5">Lipoate-protein ligase B</fullName>
    </alternativeName>
    <alternativeName>
        <fullName evidence="5">Lipoyl/octanoyl transferase</fullName>
    </alternativeName>
    <alternativeName>
        <fullName evidence="5">Octanoyl-[acyl-carrier-protein]-protein N-octanoyltransferase</fullName>
    </alternativeName>
</protein>
<evidence type="ECO:0000256" key="3">
    <source>
        <dbReference type="ARBA" id="ARBA00023315"/>
    </source>
</evidence>
<dbReference type="NCBIfam" id="TIGR00214">
    <property type="entry name" value="lipB"/>
    <property type="match status" value="1"/>
</dbReference>
<evidence type="ECO:0000256" key="1">
    <source>
        <dbReference type="ARBA" id="ARBA00004821"/>
    </source>
</evidence>
<dbReference type="InterPro" id="IPR045864">
    <property type="entry name" value="aa-tRNA-synth_II/BPL/LPL"/>
</dbReference>
<feature type="domain" description="BPL/LPL catalytic" evidence="7">
    <location>
        <begin position="30"/>
        <end position="205"/>
    </location>
</feature>
<dbReference type="NCBIfam" id="NF010922">
    <property type="entry name" value="PRK14342.1"/>
    <property type="match status" value="1"/>
</dbReference>
<feature type="binding site" evidence="5">
    <location>
        <begin position="149"/>
        <end position="151"/>
    </location>
    <ligand>
        <name>substrate</name>
    </ligand>
</feature>
<dbReference type="PANTHER" id="PTHR10993:SF7">
    <property type="entry name" value="LIPOYLTRANSFERASE 2, MITOCHONDRIAL-RELATED"/>
    <property type="match status" value="1"/>
</dbReference>
<feature type="active site" description="Acyl-thioester intermediate" evidence="5">
    <location>
        <position position="167"/>
    </location>
</feature>
<name>A0ABN6FVH5_9GAMM</name>
<dbReference type="PROSITE" id="PS51733">
    <property type="entry name" value="BPL_LPL_CATALYTIC"/>
    <property type="match status" value="1"/>
</dbReference>
<comment type="similarity">
    <text evidence="5 6">Belongs to the LipB family.</text>
</comment>
<sequence length="214" mass="23608">MREALVRDLGRRAYEPVWRAMQAFTDARTDDTPDEIWLVEHDPVFTLGQAGKPEHVLMPGDIPVLHVDRGGQVTYHGPGQIVAYPLLDLKRLKVGVREYVHRIEQAIIDTLGDWNIHAVRRDGAPGVYVNDAKVAALGIRVRRGCTFHGLAFNIAMDLKPFHRINPCGYAGLQVTSMADLGGPSSLDAVKTRLLEHLAVQFGLHPSPAAPEPFA</sequence>
<evidence type="ECO:0000256" key="2">
    <source>
        <dbReference type="ARBA" id="ARBA00022679"/>
    </source>
</evidence>
<dbReference type="SUPFAM" id="SSF55681">
    <property type="entry name" value="Class II aaRS and biotin synthetases"/>
    <property type="match status" value="1"/>
</dbReference>
<feature type="binding site" evidence="5">
    <location>
        <begin position="69"/>
        <end position="76"/>
    </location>
    <ligand>
        <name>substrate</name>
    </ligand>
</feature>
<dbReference type="EMBL" id="AP024545">
    <property type="protein sequence ID" value="BCT91997.1"/>
    <property type="molecule type" value="Genomic_DNA"/>
</dbReference>